<name>A0ABD5LZA3_PROMI</name>
<dbReference type="AlphaFoldDB" id="A0ABD5LZA3"/>
<organism evidence="1">
    <name type="scientific">Proteus mirabilis</name>
    <dbReference type="NCBI Taxonomy" id="584"/>
    <lineage>
        <taxon>Bacteria</taxon>
        <taxon>Pseudomonadati</taxon>
        <taxon>Pseudomonadota</taxon>
        <taxon>Gammaproteobacteria</taxon>
        <taxon>Enterobacterales</taxon>
        <taxon>Morganellaceae</taxon>
        <taxon>Proteus</taxon>
    </lineage>
</organism>
<evidence type="ECO:0000313" key="1">
    <source>
        <dbReference type="EMBL" id="MEY2343979.1"/>
    </source>
</evidence>
<proteinExistence type="predicted"/>
<comment type="caution">
    <text evidence="1">The sequence shown here is derived from an EMBL/GenBank/DDBJ whole genome shotgun (WGS) entry which is preliminary data.</text>
</comment>
<dbReference type="EMBL" id="JADQCH020000001">
    <property type="protein sequence ID" value="MEY2343979.1"/>
    <property type="molecule type" value="Genomic_DNA"/>
</dbReference>
<gene>
    <name evidence="1" type="ORF">I3679_006470</name>
</gene>
<protein>
    <submittedName>
        <fullName evidence="1">Uncharacterized protein</fullName>
    </submittedName>
</protein>
<accession>A0ABD5LZA3</accession>
<reference evidence="1" key="1">
    <citation type="submission" date="2021-05" db="EMBL/GenBank/DDBJ databases">
        <title>First report of NDM-5 and VEB-6 producing Proteus mirabilis isolated from blood of a sepsis patient in Kolkata, India.</title>
        <authorList>
            <person name="Halder G."/>
            <person name="Chaudhuri B."/>
            <person name="Dutta S."/>
        </authorList>
    </citation>
    <scope>NUCLEOTIDE SEQUENCE [LARGE SCALE GENOMIC DNA]</scope>
    <source>
        <strain evidence="1">7049</strain>
    </source>
</reference>
<sequence>MDVQLFHKPIEILLHCPYRTEQLCHAIKYNALTWSEYFAIKFLWLYAPNYLLNITEAQILTLPIEPNETEALRLSLLSQIISEISLSIEFGINKTQLDNLIHSEQGLLRWMGLNALERQLDSPDAYVSTLSLLEAFSYEERIRALGWMVHHAAMNSNKKETFKNLVAVLHKILPDVVIAEDLRVLVDSMRGHMKQLSWAEPWLFQDVVFPLLQSERVLTEDACDIWMQELASMLELYSNNQSHLFERSREGQTTNIASYLLPPVP</sequence>